<evidence type="ECO:0000313" key="2">
    <source>
        <dbReference type="EMBL" id="MED6198057.1"/>
    </source>
</evidence>
<evidence type="ECO:0000313" key="3">
    <source>
        <dbReference type="Proteomes" id="UP001341840"/>
    </source>
</evidence>
<feature type="compositionally biased region" description="Pro residues" evidence="1">
    <location>
        <begin position="37"/>
        <end position="51"/>
    </location>
</feature>
<gene>
    <name evidence="2" type="ORF">PIB30_062509</name>
</gene>
<organism evidence="2 3">
    <name type="scientific">Stylosanthes scabra</name>
    <dbReference type="NCBI Taxonomy" id="79078"/>
    <lineage>
        <taxon>Eukaryota</taxon>
        <taxon>Viridiplantae</taxon>
        <taxon>Streptophyta</taxon>
        <taxon>Embryophyta</taxon>
        <taxon>Tracheophyta</taxon>
        <taxon>Spermatophyta</taxon>
        <taxon>Magnoliopsida</taxon>
        <taxon>eudicotyledons</taxon>
        <taxon>Gunneridae</taxon>
        <taxon>Pentapetalae</taxon>
        <taxon>rosids</taxon>
        <taxon>fabids</taxon>
        <taxon>Fabales</taxon>
        <taxon>Fabaceae</taxon>
        <taxon>Papilionoideae</taxon>
        <taxon>50 kb inversion clade</taxon>
        <taxon>dalbergioids sensu lato</taxon>
        <taxon>Dalbergieae</taxon>
        <taxon>Pterocarpus clade</taxon>
        <taxon>Stylosanthes</taxon>
    </lineage>
</organism>
<feature type="compositionally biased region" description="Low complexity" evidence="1">
    <location>
        <begin position="10"/>
        <end position="26"/>
    </location>
</feature>
<feature type="region of interest" description="Disordered" evidence="1">
    <location>
        <begin position="1"/>
        <end position="110"/>
    </location>
</feature>
<keyword evidence="3" id="KW-1185">Reference proteome</keyword>
<feature type="compositionally biased region" description="Acidic residues" evidence="1">
    <location>
        <begin position="100"/>
        <end position="110"/>
    </location>
</feature>
<protein>
    <submittedName>
        <fullName evidence="2">Uncharacterized protein</fullName>
    </submittedName>
</protein>
<feature type="compositionally biased region" description="Pro residues" evidence="1">
    <location>
        <begin position="76"/>
        <end position="86"/>
    </location>
</feature>
<sequence>MRPVAPCPPRSASSPSLSVSSGSSGSFRRERERSPRTPLPPPAPLHAPGPVHPILRTPMSDARRYRSLFSRRCVAPPTPPYPSPPPSDEEPSEGTVDPAAELEGDPEEPYLEDVVYASSYEAYSSDVTPRLWYVMITPTAEMSLKS</sequence>
<evidence type="ECO:0000256" key="1">
    <source>
        <dbReference type="SAM" id="MobiDB-lite"/>
    </source>
</evidence>
<comment type="caution">
    <text evidence="2">The sequence shown here is derived from an EMBL/GenBank/DDBJ whole genome shotgun (WGS) entry which is preliminary data.</text>
</comment>
<reference evidence="2 3" key="1">
    <citation type="journal article" date="2023" name="Plants (Basel)">
        <title>Bridging the Gap: Combining Genomics and Transcriptomics Approaches to Understand Stylosanthes scabra, an Orphan Legume from the Brazilian Caatinga.</title>
        <authorList>
            <person name="Ferreira-Neto J.R.C."/>
            <person name="da Silva M.D."/>
            <person name="Binneck E."/>
            <person name="de Melo N.F."/>
            <person name="da Silva R.H."/>
            <person name="de Melo A.L.T.M."/>
            <person name="Pandolfi V."/>
            <person name="Bustamante F.O."/>
            <person name="Brasileiro-Vidal A.C."/>
            <person name="Benko-Iseppon A.M."/>
        </authorList>
    </citation>
    <scope>NUCLEOTIDE SEQUENCE [LARGE SCALE GENOMIC DNA]</scope>
    <source>
        <tissue evidence="2">Leaves</tissue>
    </source>
</reference>
<proteinExistence type="predicted"/>
<name>A0ABU6XK48_9FABA</name>
<dbReference type="Proteomes" id="UP001341840">
    <property type="component" value="Unassembled WGS sequence"/>
</dbReference>
<dbReference type="EMBL" id="JASCZI010212030">
    <property type="protein sequence ID" value="MED6198057.1"/>
    <property type="molecule type" value="Genomic_DNA"/>
</dbReference>
<accession>A0ABU6XK48</accession>